<dbReference type="Proteomes" id="UP000057820">
    <property type="component" value="Chromosome 1"/>
</dbReference>
<reference evidence="2" key="1">
    <citation type="submission" date="2015-03" db="EMBL/GenBank/DDBJ databases">
        <authorList>
            <consortium name="Pathogen Informatics"/>
        </authorList>
    </citation>
    <scope>NUCLEOTIDE SEQUENCE [LARGE SCALE GENOMIC DNA]</scope>
    <source>
        <strain evidence="2">NCTC11134</strain>
    </source>
</reference>
<proteinExistence type="predicted"/>
<gene>
    <name evidence="1" type="ORF">ERS450000_02437</name>
</gene>
<organism evidence="1 2">
    <name type="scientific">Nocardia farcinica</name>
    <dbReference type="NCBI Taxonomy" id="37329"/>
    <lineage>
        <taxon>Bacteria</taxon>
        <taxon>Bacillati</taxon>
        <taxon>Actinomycetota</taxon>
        <taxon>Actinomycetes</taxon>
        <taxon>Mycobacteriales</taxon>
        <taxon>Nocardiaceae</taxon>
        <taxon>Nocardia</taxon>
    </lineage>
</organism>
<sequence>MAESFLVQQARDVEFARAEELRRVSLFVELNLDADEIARSTDLYAQMIRRYHRARGPEWIVTKFPALTLTTLIGHAGLYYDRNRYWDSFWEELGLPRDPDFESVLRDALRELLAKFRLREFPELGHQYVQVMAVHAGIPVHCLDDLVDVIDQHIAAGREATGAAVFEWLTAPGMAYRLNPLDVPVRNFLRFGGEVAVDIVDRIIEFAEYFAEHPEAANDLDLDTATTGLPNLLLDALIDRLQERPLGSGPREPSAVARTRQPGVAYSPLDQQIVVEVPYPGTAPDSPWRVRFDGAPHTVYAERAWGSAEERTQPPTPVPVPRPVRQIVLEHESVAGMIRIPLVDKDDPLLLFDGSGRALSRHLALPRDVVIAVCPHDAALIDVHSDVPLDAVDEVSPIGWPDWRARTYDLSETTGIRWRRRQHLGPVRQVRASAAARFEPAAPLEGVTTRNGLSVYPERPAVALPPTSAPSLWRVRTRRAGTVDWLTEQDWESSAEATELDPFDGVPVGLLGLFDVVVSGPLGSDLRHSVFLAEGLAVRYDGEFRLPEGDGLAPTSCVIACRSPLATDTARLEFAATVRDAEIRVRSGEHSERLLVRPPHVELRVDGVGGVAQWRTAAATLSVDQLAEHATVAVRVPGEVEVDVALLDRTGRIRQAEVPKVLPDNVFQLSTRTFLDTARALGVAVLVARIDTADGRTHRVTLARIRPPVLCTGARVEGGILVFDGVSGADLAALVWADTAPWREPEQLTLVDARASLPQDMIAAGPLTVQVFVDDPWSVTIVPERPGDDALHVEQDGWFSDPDSTRTALSRFLAGYGPAPAGGDALPEVWAALAALGADQPICAALYEVLTCDPRSALEALSYTTIPPARFPALLIGSGLAEREFASLIRTVVPADPWIGCLLDIADLPMIASDPSSAAYREVVGRLREAGGERLPQLLAGKIGDPREGIFDISAVRLHRFDPHRVQELKAACDIVPAALLDTDTRASAMFEAFEQRLVWQDDVARSRLTTGSHPLLAAVRRVSRFAYDQIVARNEALDGVDTSELPWMLMSMQSLLLAVVARFAARRRLAAPLTPALRADWARLAQLCPAMVCTDLLIADALAAYDLEPDLIGEPT</sequence>
<evidence type="ECO:0000313" key="2">
    <source>
        <dbReference type="Proteomes" id="UP000057820"/>
    </source>
</evidence>
<dbReference type="AlphaFoldDB" id="A0A0H5NR12"/>
<dbReference type="EMBL" id="LN868938">
    <property type="protein sequence ID" value="CRY77509.1"/>
    <property type="molecule type" value="Genomic_DNA"/>
</dbReference>
<accession>A0A0H5NR12</accession>
<name>A0A0H5NR12_NOCFR</name>
<dbReference type="RefSeq" id="WP_060592610.1">
    <property type="nucleotide sequence ID" value="NZ_CP031418.1"/>
</dbReference>
<dbReference type="KEGG" id="nfr:ERS450000_02437"/>
<evidence type="ECO:0000313" key="1">
    <source>
        <dbReference type="EMBL" id="CRY77509.1"/>
    </source>
</evidence>
<protein>
    <submittedName>
        <fullName evidence="1">Uncharacterized protein</fullName>
    </submittedName>
</protein>